<dbReference type="GO" id="GO:0005524">
    <property type="term" value="F:ATP binding"/>
    <property type="evidence" value="ECO:0007669"/>
    <property type="project" value="UniProtKB-KW"/>
</dbReference>
<evidence type="ECO:0000256" key="2">
    <source>
        <dbReference type="ARBA" id="ARBA00022475"/>
    </source>
</evidence>
<dbReference type="Gene3D" id="3.30.70.260">
    <property type="match status" value="1"/>
</dbReference>
<dbReference type="Pfam" id="PF00005">
    <property type="entry name" value="ABC_tran"/>
    <property type="match status" value="1"/>
</dbReference>
<dbReference type="Proteomes" id="UP001589855">
    <property type="component" value="Unassembled WGS sequence"/>
</dbReference>
<evidence type="ECO:0000256" key="7">
    <source>
        <dbReference type="ARBA" id="ARBA00023136"/>
    </source>
</evidence>
<dbReference type="InterPro" id="IPR050086">
    <property type="entry name" value="MetN_ABC_transporter-like"/>
</dbReference>
<evidence type="ECO:0000313" key="10">
    <source>
        <dbReference type="Proteomes" id="UP001589855"/>
    </source>
</evidence>
<dbReference type="InterPro" id="IPR045865">
    <property type="entry name" value="ACT-like_dom_sf"/>
</dbReference>
<feature type="domain" description="ABC transporter" evidence="8">
    <location>
        <begin position="2"/>
        <end position="241"/>
    </location>
</feature>
<keyword evidence="5" id="KW-1278">Translocase</keyword>
<evidence type="ECO:0000256" key="1">
    <source>
        <dbReference type="ARBA" id="ARBA00022448"/>
    </source>
</evidence>
<dbReference type="SMART" id="SM00930">
    <property type="entry name" value="NIL"/>
    <property type="match status" value="1"/>
</dbReference>
<dbReference type="PANTHER" id="PTHR43166:SF36">
    <property type="entry name" value="METHIONINE IMPORT ATP-BINDING PROTEIN METN 2"/>
    <property type="match status" value="1"/>
</dbReference>
<dbReference type="SUPFAM" id="SSF55021">
    <property type="entry name" value="ACT-like"/>
    <property type="match status" value="1"/>
</dbReference>
<reference evidence="9 10" key="1">
    <citation type="submission" date="2024-09" db="EMBL/GenBank/DDBJ databases">
        <authorList>
            <person name="Sun Q."/>
            <person name="Mori K."/>
        </authorList>
    </citation>
    <scope>NUCLEOTIDE SEQUENCE [LARGE SCALE GENOMIC DNA]</scope>
    <source>
        <strain evidence="9 10">TBRC 4575</strain>
    </source>
</reference>
<dbReference type="InterPro" id="IPR003439">
    <property type="entry name" value="ABC_transporter-like_ATP-bd"/>
</dbReference>
<dbReference type="SMART" id="SM00382">
    <property type="entry name" value="AAA"/>
    <property type="match status" value="1"/>
</dbReference>
<name>A0ABV6K6J9_9LACO</name>
<gene>
    <name evidence="9" type="ORF">ACFFGS_13320</name>
</gene>
<proteinExistence type="predicted"/>
<dbReference type="Gene3D" id="3.40.50.300">
    <property type="entry name" value="P-loop containing nucleotide triphosphate hydrolases"/>
    <property type="match status" value="1"/>
</dbReference>
<evidence type="ECO:0000313" key="9">
    <source>
        <dbReference type="EMBL" id="MFC0425110.1"/>
    </source>
</evidence>
<keyword evidence="2" id="KW-1003">Cell membrane</keyword>
<evidence type="ECO:0000256" key="5">
    <source>
        <dbReference type="ARBA" id="ARBA00022967"/>
    </source>
</evidence>
<dbReference type="InterPro" id="IPR017871">
    <property type="entry name" value="ABC_transporter-like_CS"/>
</dbReference>
<dbReference type="CDD" id="cd03258">
    <property type="entry name" value="ABC_MetN_methionine_transporter"/>
    <property type="match status" value="1"/>
</dbReference>
<dbReference type="Pfam" id="PF09383">
    <property type="entry name" value="NIL"/>
    <property type="match status" value="1"/>
</dbReference>
<evidence type="ECO:0000256" key="3">
    <source>
        <dbReference type="ARBA" id="ARBA00022741"/>
    </source>
</evidence>
<dbReference type="InterPro" id="IPR018449">
    <property type="entry name" value="NIL_domain"/>
</dbReference>
<keyword evidence="4 9" id="KW-0067">ATP-binding</keyword>
<evidence type="ECO:0000256" key="6">
    <source>
        <dbReference type="ARBA" id="ARBA00022970"/>
    </source>
</evidence>
<dbReference type="PROSITE" id="PS00211">
    <property type="entry name" value="ABC_TRANSPORTER_1"/>
    <property type="match status" value="1"/>
</dbReference>
<keyword evidence="7" id="KW-0472">Membrane</keyword>
<protein>
    <submittedName>
        <fullName evidence="9">Methionine ABC transporter ATP-binding protein</fullName>
    </submittedName>
</protein>
<dbReference type="EMBL" id="JBHLUK010000077">
    <property type="protein sequence ID" value="MFC0425110.1"/>
    <property type="molecule type" value="Genomic_DNA"/>
</dbReference>
<evidence type="ECO:0000256" key="4">
    <source>
        <dbReference type="ARBA" id="ARBA00022840"/>
    </source>
</evidence>
<keyword evidence="1" id="KW-0813">Transport</keyword>
<dbReference type="PANTHER" id="PTHR43166">
    <property type="entry name" value="AMINO ACID IMPORT ATP-BINDING PROTEIN"/>
    <property type="match status" value="1"/>
</dbReference>
<keyword evidence="10" id="KW-1185">Reference proteome</keyword>
<dbReference type="InterPro" id="IPR003593">
    <property type="entry name" value="AAA+_ATPase"/>
</dbReference>
<evidence type="ECO:0000259" key="8">
    <source>
        <dbReference type="PROSITE" id="PS50893"/>
    </source>
</evidence>
<dbReference type="SUPFAM" id="SSF52540">
    <property type="entry name" value="P-loop containing nucleoside triphosphate hydrolases"/>
    <property type="match status" value="1"/>
</dbReference>
<organism evidence="9 10">
    <name type="scientific">Lactiplantibacillus plajomi</name>
    <dbReference type="NCBI Taxonomy" id="1457217"/>
    <lineage>
        <taxon>Bacteria</taxon>
        <taxon>Bacillati</taxon>
        <taxon>Bacillota</taxon>
        <taxon>Bacilli</taxon>
        <taxon>Lactobacillales</taxon>
        <taxon>Lactobacillaceae</taxon>
        <taxon>Lactiplantibacillus</taxon>
    </lineage>
</organism>
<dbReference type="PROSITE" id="PS50893">
    <property type="entry name" value="ABC_TRANSPORTER_2"/>
    <property type="match status" value="1"/>
</dbReference>
<keyword evidence="3" id="KW-0547">Nucleotide-binding</keyword>
<dbReference type="InterPro" id="IPR027417">
    <property type="entry name" value="P-loop_NTPase"/>
</dbReference>
<keyword evidence="6" id="KW-0029">Amino-acid transport</keyword>
<comment type="caution">
    <text evidence="9">The sequence shown here is derived from an EMBL/GenBank/DDBJ whole genome shotgun (WGS) entry which is preliminary data.</text>
</comment>
<dbReference type="InterPro" id="IPR041701">
    <property type="entry name" value="MetN_ABC"/>
</dbReference>
<dbReference type="RefSeq" id="WP_137644043.1">
    <property type="nucleotide sequence ID" value="NZ_BAABRM010000002.1"/>
</dbReference>
<sequence length="343" mass="37729">MIEFKDVTKTFQAKQGPVHAVQDVNLKIEDGHIYGIVGYSGAGKSTLVRMLNGLETPTSGSVNIDGVEISALSGAPLREQRHKIGMIFQHFNLLWSRTVLQNIMFPLEIAGQSKAEAEKKAHHLAELVGLSGRETAYPSELSGGQKQRVGIARALANDPQILLSDEATSALDPQTTDEVLDLLLSINQKLHLTIVLITHEMHVIRKIADHVAVMESGKIVEQGPVLDVFKRPQQAVTKRFVNEEVTPSLNETTVVVDQLLEKYPNGTIVRLTFHGDQAQLPIVSEMLKQFPLDLNIIEGGIHQTQEGAIGSLYVQLTGDRAKIDGALGYLEKMRVETEVLTRE</sequence>
<accession>A0ABV6K6J9</accession>